<evidence type="ECO:0000256" key="1">
    <source>
        <dbReference type="SAM" id="Phobius"/>
    </source>
</evidence>
<dbReference type="EMBL" id="SHKL01000001">
    <property type="protein sequence ID" value="RZT84570.1"/>
    <property type="molecule type" value="Genomic_DNA"/>
</dbReference>
<keyword evidence="3" id="KW-1185">Reference proteome</keyword>
<reference evidence="2 3" key="1">
    <citation type="submission" date="2019-02" db="EMBL/GenBank/DDBJ databases">
        <title>Sequencing the genomes of 1000 actinobacteria strains.</title>
        <authorList>
            <person name="Klenk H.-P."/>
        </authorList>
    </citation>
    <scope>NUCLEOTIDE SEQUENCE [LARGE SCALE GENOMIC DNA]</scope>
    <source>
        <strain evidence="2 3">DSM 45779</strain>
    </source>
</reference>
<sequence length="190" mass="20340">MNDFVIGAPADRLPTLVRTPSGYRVHDPQLIAGTHYAIDEQGDLVYTRLPAGSIVATVVLGSAVAGLWIGGDSWAWFALTFLLALPTGFALAAGLLGLIHVSTNPVRRYRAVHGHGRYAIDVTDRESGAWALCRRAERLAATPSWVSGRVDPTRTLGSLLWTAVADEQSWAAESLNQLVEPATGPDLQSV</sequence>
<keyword evidence="1" id="KW-1133">Transmembrane helix</keyword>
<comment type="caution">
    <text evidence="2">The sequence shown here is derived from an EMBL/GenBank/DDBJ whole genome shotgun (WGS) entry which is preliminary data.</text>
</comment>
<dbReference type="RefSeq" id="WP_130289154.1">
    <property type="nucleotide sequence ID" value="NZ_SHKL01000001.1"/>
</dbReference>
<accession>A0A4V2FQF6</accession>
<name>A0A4V2FQF6_PSEST</name>
<keyword evidence="1" id="KW-0812">Transmembrane</keyword>
<dbReference type="AlphaFoldDB" id="A0A4V2FQF6"/>
<dbReference type="Proteomes" id="UP000291591">
    <property type="component" value="Unassembled WGS sequence"/>
</dbReference>
<proteinExistence type="predicted"/>
<feature type="transmembrane region" description="Helical" evidence="1">
    <location>
        <begin position="75"/>
        <end position="101"/>
    </location>
</feature>
<dbReference type="OrthoDB" id="3574604at2"/>
<protein>
    <submittedName>
        <fullName evidence="2">Uncharacterized protein</fullName>
    </submittedName>
</protein>
<evidence type="ECO:0000313" key="3">
    <source>
        <dbReference type="Proteomes" id="UP000291591"/>
    </source>
</evidence>
<gene>
    <name evidence="2" type="ORF">EV383_1417</name>
</gene>
<evidence type="ECO:0000313" key="2">
    <source>
        <dbReference type="EMBL" id="RZT84570.1"/>
    </source>
</evidence>
<organism evidence="2 3">
    <name type="scientific">Pseudonocardia sediminis</name>
    <dbReference type="NCBI Taxonomy" id="1397368"/>
    <lineage>
        <taxon>Bacteria</taxon>
        <taxon>Bacillati</taxon>
        <taxon>Actinomycetota</taxon>
        <taxon>Actinomycetes</taxon>
        <taxon>Pseudonocardiales</taxon>
        <taxon>Pseudonocardiaceae</taxon>
        <taxon>Pseudonocardia</taxon>
    </lineage>
</organism>
<feature type="transmembrane region" description="Helical" evidence="1">
    <location>
        <begin position="49"/>
        <end position="69"/>
    </location>
</feature>
<keyword evidence="1" id="KW-0472">Membrane</keyword>